<keyword evidence="1" id="KW-1133">Transmembrane helix</keyword>
<keyword evidence="1" id="KW-0812">Transmembrane</keyword>
<evidence type="ECO:0000313" key="3">
    <source>
        <dbReference type="Proteomes" id="UP000631114"/>
    </source>
</evidence>
<evidence type="ECO:0000313" key="2">
    <source>
        <dbReference type="EMBL" id="KAF9593180.1"/>
    </source>
</evidence>
<feature type="transmembrane region" description="Helical" evidence="1">
    <location>
        <begin position="66"/>
        <end position="85"/>
    </location>
</feature>
<dbReference type="Gene3D" id="1.20.1250.20">
    <property type="entry name" value="MFS general substrate transporter like domains"/>
    <property type="match status" value="1"/>
</dbReference>
<accession>A0A835H494</accession>
<proteinExistence type="predicted"/>
<dbReference type="PANTHER" id="PTHR11654">
    <property type="entry name" value="OLIGOPEPTIDE TRANSPORTER-RELATED"/>
    <property type="match status" value="1"/>
</dbReference>
<protein>
    <submittedName>
        <fullName evidence="2">Uncharacterized protein</fullName>
    </submittedName>
</protein>
<dbReference type="OrthoDB" id="1898501at2759"/>
<dbReference type="EMBL" id="JADFTS010000008">
    <property type="protein sequence ID" value="KAF9593180.1"/>
    <property type="molecule type" value="Genomic_DNA"/>
</dbReference>
<keyword evidence="1" id="KW-0472">Membrane</keyword>
<reference evidence="2 3" key="1">
    <citation type="submission" date="2020-10" db="EMBL/GenBank/DDBJ databases">
        <title>The Coptis chinensis genome and diversification of protoberbering-type alkaloids.</title>
        <authorList>
            <person name="Wang B."/>
            <person name="Shu S."/>
            <person name="Song C."/>
            <person name="Liu Y."/>
        </authorList>
    </citation>
    <scope>NUCLEOTIDE SEQUENCE [LARGE SCALE GENOMIC DNA]</scope>
    <source>
        <strain evidence="2">HL-2020</strain>
        <tissue evidence="2">Leaf</tissue>
    </source>
</reference>
<comment type="caution">
    <text evidence="2">The sequence shown here is derived from an EMBL/GenBank/DDBJ whole genome shotgun (WGS) entry which is preliminary data.</text>
</comment>
<organism evidence="2 3">
    <name type="scientific">Coptis chinensis</name>
    <dbReference type="NCBI Taxonomy" id="261450"/>
    <lineage>
        <taxon>Eukaryota</taxon>
        <taxon>Viridiplantae</taxon>
        <taxon>Streptophyta</taxon>
        <taxon>Embryophyta</taxon>
        <taxon>Tracheophyta</taxon>
        <taxon>Spermatophyta</taxon>
        <taxon>Magnoliopsida</taxon>
        <taxon>Ranunculales</taxon>
        <taxon>Ranunculaceae</taxon>
        <taxon>Coptidoideae</taxon>
        <taxon>Coptis</taxon>
    </lineage>
</organism>
<dbReference type="AlphaFoldDB" id="A0A835H494"/>
<feature type="transmembrane region" description="Helical" evidence="1">
    <location>
        <begin position="92"/>
        <end position="115"/>
    </location>
</feature>
<dbReference type="InterPro" id="IPR036259">
    <property type="entry name" value="MFS_trans_sf"/>
</dbReference>
<keyword evidence="3" id="KW-1185">Reference proteome</keyword>
<sequence>MNAQGEKMEGSRDSMVIEKKKGGARTLPFIFSNEVCERLAATGFFANMISYLTQVLHLPLTKSATMLTNFGGTSTMFTFAGAFIADTYAGRFWTITVASVIYLMVDLFILLQFIVL</sequence>
<gene>
    <name evidence="2" type="ORF">IFM89_020476</name>
</gene>
<dbReference type="SUPFAM" id="SSF103473">
    <property type="entry name" value="MFS general substrate transporter"/>
    <property type="match status" value="1"/>
</dbReference>
<evidence type="ECO:0000256" key="1">
    <source>
        <dbReference type="SAM" id="Phobius"/>
    </source>
</evidence>
<name>A0A835H494_9MAGN</name>
<dbReference type="Proteomes" id="UP000631114">
    <property type="component" value="Unassembled WGS sequence"/>
</dbReference>